<feature type="domain" description="GST C-terminal" evidence="3">
    <location>
        <begin position="102"/>
        <end position="226"/>
    </location>
</feature>
<evidence type="ECO:0000259" key="3">
    <source>
        <dbReference type="PROSITE" id="PS50405"/>
    </source>
</evidence>
<dbReference type="InterPro" id="IPR040079">
    <property type="entry name" value="Glutathione_S-Trfase"/>
</dbReference>
<dbReference type="Pfam" id="PF00043">
    <property type="entry name" value="GST_C"/>
    <property type="match status" value="1"/>
</dbReference>
<dbReference type="OrthoDB" id="422574at2759"/>
<dbReference type="PROSITE" id="PS50405">
    <property type="entry name" value="GST_CTER"/>
    <property type="match status" value="1"/>
</dbReference>
<protein>
    <recommendedName>
        <fullName evidence="6">Glutathione S-transferase</fullName>
    </recommendedName>
</protein>
<comment type="caution">
    <text evidence="4">The sequence shown here is derived from an EMBL/GenBank/DDBJ whole genome shotgun (WGS) entry which is preliminary data.</text>
</comment>
<accession>A0A8H3EQ77</accession>
<dbReference type="CDD" id="cd03048">
    <property type="entry name" value="GST_N_Ure2p_like"/>
    <property type="match status" value="1"/>
</dbReference>
<evidence type="ECO:0000313" key="4">
    <source>
        <dbReference type="EMBL" id="CAF9909404.1"/>
    </source>
</evidence>
<dbReference type="SFLD" id="SFLDG00358">
    <property type="entry name" value="Main_(cytGST)"/>
    <property type="match status" value="1"/>
</dbReference>
<evidence type="ECO:0000313" key="5">
    <source>
        <dbReference type="Proteomes" id="UP000664203"/>
    </source>
</evidence>
<name>A0A8H3EQ77_9LECA</name>
<dbReference type="InterPro" id="IPR010987">
    <property type="entry name" value="Glutathione-S-Trfase_C-like"/>
</dbReference>
<comment type="similarity">
    <text evidence="1">Belongs to the GST superfamily.</text>
</comment>
<keyword evidence="5" id="KW-1185">Reference proteome</keyword>
<dbReference type="SUPFAM" id="SSF52833">
    <property type="entry name" value="Thioredoxin-like"/>
    <property type="match status" value="1"/>
</dbReference>
<dbReference type="SUPFAM" id="SSF47616">
    <property type="entry name" value="GST C-terminal domain-like"/>
    <property type="match status" value="1"/>
</dbReference>
<dbReference type="AlphaFoldDB" id="A0A8H3EQ77"/>
<dbReference type="InterPro" id="IPR036282">
    <property type="entry name" value="Glutathione-S-Trfase_C_sf"/>
</dbReference>
<dbReference type="SFLD" id="SFLDG01151">
    <property type="entry name" value="Main.2:_Nu-like"/>
    <property type="match status" value="1"/>
</dbReference>
<organism evidence="4 5">
    <name type="scientific">Alectoria fallacina</name>
    <dbReference type="NCBI Taxonomy" id="1903189"/>
    <lineage>
        <taxon>Eukaryota</taxon>
        <taxon>Fungi</taxon>
        <taxon>Dikarya</taxon>
        <taxon>Ascomycota</taxon>
        <taxon>Pezizomycotina</taxon>
        <taxon>Lecanoromycetes</taxon>
        <taxon>OSLEUM clade</taxon>
        <taxon>Lecanoromycetidae</taxon>
        <taxon>Lecanorales</taxon>
        <taxon>Lecanorineae</taxon>
        <taxon>Parmeliaceae</taxon>
        <taxon>Alectoria</taxon>
    </lineage>
</organism>
<dbReference type="Gene3D" id="1.20.1050.10">
    <property type="match status" value="1"/>
</dbReference>
<dbReference type="Proteomes" id="UP000664203">
    <property type="component" value="Unassembled WGS sequence"/>
</dbReference>
<dbReference type="Gene3D" id="3.40.30.10">
    <property type="entry name" value="Glutaredoxin"/>
    <property type="match status" value="1"/>
</dbReference>
<proteinExistence type="inferred from homology"/>
<dbReference type="PANTHER" id="PTHR44051:SF6">
    <property type="entry name" value="GLUTATHIONE S-TRANSFERASE II"/>
    <property type="match status" value="1"/>
</dbReference>
<evidence type="ECO:0000259" key="2">
    <source>
        <dbReference type="PROSITE" id="PS50404"/>
    </source>
</evidence>
<dbReference type="PROSITE" id="PS50404">
    <property type="entry name" value="GST_NTER"/>
    <property type="match status" value="1"/>
</dbReference>
<feature type="domain" description="GST N-terminal" evidence="2">
    <location>
        <begin position="5"/>
        <end position="95"/>
    </location>
</feature>
<evidence type="ECO:0008006" key="6">
    <source>
        <dbReference type="Google" id="ProtNLM"/>
    </source>
</evidence>
<dbReference type="EMBL" id="CAJPDR010000036">
    <property type="protein sequence ID" value="CAF9909404.1"/>
    <property type="molecule type" value="Genomic_DNA"/>
</dbReference>
<dbReference type="PANTHER" id="PTHR44051">
    <property type="entry name" value="GLUTATHIONE S-TRANSFERASE-RELATED"/>
    <property type="match status" value="1"/>
</dbReference>
<dbReference type="SFLD" id="SFLDS00019">
    <property type="entry name" value="Glutathione_Transferase_(cytos"/>
    <property type="match status" value="1"/>
</dbReference>
<dbReference type="InterPro" id="IPR004046">
    <property type="entry name" value="GST_C"/>
</dbReference>
<sequence>MAPPKPNIVLYTSGTPNGQKASITLEELGLPYEVQNIQISKNIQKEDWYLKINPNGRIPAIVDKTPSTDGKPREKRIFESGAMMLYLCERYDPEHKLSYPYDSDEYWEVVEWLVWMQSGLGPMQGQANHFYRYAPEKIQYGINRYQTETKRLYQVLEDRLEYQSNSGSNEPWTVGDKLTIADLASFAWINWAEWAGVEVKEFKHVKAWLDRINARPAIKKGLDVPG</sequence>
<evidence type="ECO:0000256" key="1">
    <source>
        <dbReference type="ARBA" id="ARBA00007409"/>
    </source>
</evidence>
<gene>
    <name evidence="4" type="ORF">ALECFALPRED_005692</name>
</gene>
<reference evidence="4" key="1">
    <citation type="submission" date="2021-03" db="EMBL/GenBank/DDBJ databases">
        <authorList>
            <person name="Tagirdzhanova G."/>
        </authorList>
    </citation>
    <scope>NUCLEOTIDE SEQUENCE</scope>
</reference>
<dbReference type="Pfam" id="PF13409">
    <property type="entry name" value="GST_N_2"/>
    <property type="match status" value="1"/>
</dbReference>
<dbReference type="InterPro" id="IPR004045">
    <property type="entry name" value="Glutathione_S-Trfase_N"/>
</dbReference>
<dbReference type="InterPro" id="IPR036249">
    <property type="entry name" value="Thioredoxin-like_sf"/>
</dbReference>